<proteinExistence type="predicted"/>
<protein>
    <submittedName>
        <fullName evidence="1">Uncharacterized protein</fullName>
    </submittedName>
</protein>
<dbReference type="PANTHER" id="PTHR34817">
    <property type="entry name" value="NUCLEOTIDYLTRANSFERASE"/>
    <property type="match status" value="1"/>
</dbReference>
<evidence type="ECO:0000313" key="2">
    <source>
        <dbReference type="Proteomes" id="UP000816034"/>
    </source>
</evidence>
<dbReference type="GeneID" id="68094388"/>
<dbReference type="AlphaFoldDB" id="A0AA88GTS3"/>
<reference evidence="1 2" key="1">
    <citation type="journal article" date="2018" name="BMC Genomics">
        <title>The genome of Naegleria lovaniensis, the basis for a comparative approach to unravel pathogenicity factors of the human pathogenic amoeba N. fowleri.</title>
        <authorList>
            <person name="Liechti N."/>
            <person name="Schurch N."/>
            <person name="Bruggmann R."/>
            <person name="Wittwer M."/>
        </authorList>
    </citation>
    <scope>NUCLEOTIDE SEQUENCE [LARGE SCALE GENOMIC DNA]</scope>
    <source>
        <strain evidence="1 2">ATCC 30569</strain>
    </source>
</reference>
<comment type="caution">
    <text evidence="1">The sequence shown here is derived from an EMBL/GenBank/DDBJ whole genome shotgun (WGS) entry which is preliminary data.</text>
</comment>
<dbReference type="PANTHER" id="PTHR34817:SF1">
    <property type="entry name" value="NUCLEOTIDYLTRANSFERASE"/>
    <property type="match status" value="1"/>
</dbReference>
<dbReference type="RefSeq" id="XP_044550889.1">
    <property type="nucleotide sequence ID" value="XM_044691294.1"/>
</dbReference>
<evidence type="ECO:0000313" key="1">
    <source>
        <dbReference type="EMBL" id="KAG2386897.1"/>
    </source>
</evidence>
<keyword evidence="2" id="KW-1185">Reference proteome</keyword>
<name>A0AA88GTS3_NAELO</name>
<sequence>MHKNDLCGCFFNLETLLNHEHLKQLGDEFLRENISSSARLLYITVGLTSVTKDGHDISCFEIGKFLELCLHGNPFVFQALFVPDHFVHQYQSKEWTELKLLNKYFLNKKVVSSHCAFAKRQLQQGEGKIKRAYQKNYYHSLRLCYETERLIQGLVPRIRFEKDTAEREMLMEIRNHLPSEEKRSEYHRFIMNKLSSIEKTKPWNNVPNLHEIRMNDDSGQYFVYHLNNWLIRLRVNDLLSRIEK</sequence>
<dbReference type="InterPro" id="IPR018775">
    <property type="entry name" value="RlaP"/>
</dbReference>
<accession>A0AA88GTS3</accession>
<organism evidence="1 2">
    <name type="scientific">Naegleria lovaniensis</name>
    <name type="common">Amoeba</name>
    <dbReference type="NCBI Taxonomy" id="51637"/>
    <lineage>
        <taxon>Eukaryota</taxon>
        <taxon>Discoba</taxon>
        <taxon>Heterolobosea</taxon>
        <taxon>Tetramitia</taxon>
        <taxon>Eutetramitia</taxon>
        <taxon>Vahlkampfiidae</taxon>
        <taxon>Naegleria</taxon>
    </lineage>
</organism>
<gene>
    <name evidence="1" type="ORF">C9374_001932</name>
</gene>
<dbReference type="EMBL" id="PYSW02000014">
    <property type="protein sequence ID" value="KAG2386897.1"/>
    <property type="molecule type" value="Genomic_DNA"/>
</dbReference>
<dbReference type="Pfam" id="PF10127">
    <property type="entry name" value="RlaP"/>
    <property type="match status" value="1"/>
</dbReference>
<dbReference type="Proteomes" id="UP000816034">
    <property type="component" value="Unassembled WGS sequence"/>
</dbReference>